<dbReference type="GeneID" id="37030568"/>
<comment type="subcellular location">
    <subcellularLocation>
        <location evidence="1">Nucleus</location>
    </subcellularLocation>
</comment>
<dbReference type="InterPro" id="IPR006565">
    <property type="entry name" value="BTP"/>
</dbReference>
<evidence type="ECO:0000313" key="8">
    <source>
        <dbReference type="Proteomes" id="UP000245884"/>
    </source>
</evidence>
<keyword evidence="3" id="KW-0804">Transcription</keyword>
<feature type="region of interest" description="Disordered" evidence="5">
    <location>
        <begin position="524"/>
        <end position="565"/>
    </location>
</feature>
<dbReference type="AlphaFoldDB" id="A0A316UY27"/>
<evidence type="ECO:0000256" key="1">
    <source>
        <dbReference type="ARBA" id="ARBA00004123"/>
    </source>
</evidence>
<evidence type="ECO:0000256" key="3">
    <source>
        <dbReference type="ARBA" id="ARBA00023163"/>
    </source>
</evidence>
<dbReference type="RefSeq" id="XP_025363415.1">
    <property type="nucleotide sequence ID" value="XM_025508745.1"/>
</dbReference>
<dbReference type="Pfam" id="PF07524">
    <property type="entry name" value="Bromo_TP"/>
    <property type="match status" value="1"/>
</dbReference>
<keyword evidence="4" id="KW-0539">Nucleus</keyword>
<feature type="compositionally biased region" description="Low complexity" evidence="5">
    <location>
        <begin position="468"/>
        <end position="482"/>
    </location>
</feature>
<evidence type="ECO:0000256" key="4">
    <source>
        <dbReference type="ARBA" id="ARBA00023242"/>
    </source>
</evidence>
<feature type="compositionally biased region" description="Low complexity" evidence="5">
    <location>
        <begin position="537"/>
        <end position="546"/>
    </location>
</feature>
<feature type="compositionally biased region" description="Low complexity" evidence="5">
    <location>
        <begin position="18"/>
        <end position="38"/>
    </location>
</feature>
<keyword evidence="2" id="KW-0805">Transcription regulation</keyword>
<evidence type="ECO:0000313" key="7">
    <source>
        <dbReference type="EMBL" id="PWN28803.1"/>
    </source>
</evidence>
<name>A0A316UY27_9BASI</name>
<dbReference type="GO" id="GO:0005634">
    <property type="term" value="C:nucleus"/>
    <property type="evidence" value="ECO:0007669"/>
    <property type="project" value="UniProtKB-SubCell"/>
</dbReference>
<accession>A0A316UY27</accession>
<feature type="compositionally biased region" description="Polar residues" evidence="5">
    <location>
        <begin position="551"/>
        <end position="565"/>
    </location>
</feature>
<feature type="region of interest" description="Disordered" evidence="5">
    <location>
        <begin position="657"/>
        <end position="682"/>
    </location>
</feature>
<keyword evidence="8" id="KW-1185">Reference proteome</keyword>
<dbReference type="OrthoDB" id="3363896at2759"/>
<evidence type="ECO:0000256" key="2">
    <source>
        <dbReference type="ARBA" id="ARBA00023015"/>
    </source>
</evidence>
<gene>
    <name evidence="7" type="ORF">BDZ90DRAFT_270128</name>
</gene>
<feature type="region of interest" description="Disordered" evidence="5">
    <location>
        <begin position="18"/>
        <end position="39"/>
    </location>
</feature>
<dbReference type="GO" id="GO:0046982">
    <property type="term" value="F:protein heterodimerization activity"/>
    <property type="evidence" value="ECO:0007669"/>
    <property type="project" value="InterPro"/>
</dbReference>
<feature type="compositionally biased region" description="Basic and acidic residues" evidence="5">
    <location>
        <begin position="261"/>
        <end position="275"/>
    </location>
</feature>
<dbReference type="CDD" id="cd00076">
    <property type="entry name" value="HFD_SF"/>
    <property type="match status" value="1"/>
</dbReference>
<evidence type="ECO:0000259" key="6">
    <source>
        <dbReference type="Pfam" id="PF07524"/>
    </source>
</evidence>
<feature type="compositionally biased region" description="Polar residues" evidence="5">
    <location>
        <begin position="670"/>
        <end position="682"/>
    </location>
</feature>
<evidence type="ECO:0000256" key="5">
    <source>
        <dbReference type="SAM" id="MobiDB-lite"/>
    </source>
</evidence>
<proteinExistence type="predicted"/>
<dbReference type="STRING" id="1569628.A0A316UY27"/>
<organism evidence="7 8">
    <name type="scientific">Jaminaea rosea</name>
    <dbReference type="NCBI Taxonomy" id="1569628"/>
    <lineage>
        <taxon>Eukaryota</taxon>
        <taxon>Fungi</taxon>
        <taxon>Dikarya</taxon>
        <taxon>Basidiomycota</taxon>
        <taxon>Ustilaginomycotina</taxon>
        <taxon>Exobasidiomycetes</taxon>
        <taxon>Microstromatales</taxon>
        <taxon>Microstromatales incertae sedis</taxon>
        <taxon>Jaminaea</taxon>
    </lineage>
</organism>
<feature type="region of interest" description="Disordered" evidence="5">
    <location>
        <begin position="463"/>
        <end position="482"/>
    </location>
</feature>
<feature type="domain" description="Bromodomain associated" evidence="6">
    <location>
        <begin position="63"/>
        <end position="112"/>
    </location>
</feature>
<feature type="compositionally biased region" description="Low complexity" evidence="5">
    <location>
        <begin position="302"/>
        <end position="315"/>
    </location>
</feature>
<protein>
    <recommendedName>
        <fullName evidence="6">Bromodomain associated domain-containing protein</fullName>
    </recommendedName>
</protein>
<sequence length="682" mass="71637">MRRAFILFHKSTKVTTSMTTSTKASSSSTSSRPSTSSSALPGPLCLVQPQLAHLISLYPFTSVPSNTLPLLSEITHHYLQLITRLAAHNARHAGRTHLVVWDIMAALAEVGSRGVDDLMAGWMAPPAESEAAVVRKDWQERIEQGWRDEEAKRQYEARKAAIRQRTSHGRSEAEPIAEMRYLHLAQEEAELYEEFRLIEEERLPKKQRVEDEDEEEIGSLPASPRSINGDSVAGPTHPGDDQGDQPAYIPWYLPPLPSKTPDARSQEQVKEEHAEVIQSEAMSIDEGAPTAGAASGENAEVSATTAPQATSAPAARPNEEQADASSSYFTPPVPYASSSLYANASGAALDGEPVDGSTAAQPTIDIETAASSLPSLELDNAGPSSQRSSTSSLLTALTSLAQSGESPALLPKPSATSANKTRRRLASLISQPNRYEPNDVLYSSLPSRPSCMPFLPSPSHLVTLPESGTGAPRFTPTRPRGRPLSLGSVGGELGGASHPALGYRQPRMAAEVARYLLAGAPAVPQRPEGGSSGGEGAAPAAVGADGLPLSTAPSTNPDGESTLNPSTLYRSLHVYDPAPLRDSAHVERVFRGKTTRGDAANGTGAEGWLKGAHDALKVATGVAGAGGGDGQVGAPKKGGPAGTVVYTWDWLGREPADGTLLPAKEGAGNGDQTSARSTAVGR</sequence>
<feature type="region of interest" description="Disordered" evidence="5">
    <location>
        <begin position="287"/>
        <end position="331"/>
    </location>
</feature>
<dbReference type="Proteomes" id="UP000245884">
    <property type="component" value="Unassembled WGS sequence"/>
</dbReference>
<reference evidence="7 8" key="1">
    <citation type="journal article" date="2018" name="Mol. Biol. Evol.">
        <title>Broad Genomic Sampling Reveals a Smut Pathogenic Ancestry of the Fungal Clade Ustilaginomycotina.</title>
        <authorList>
            <person name="Kijpornyongpan T."/>
            <person name="Mondo S.J."/>
            <person name="Barry K."/>
            <person name="Sandor L."/>
            <person name="Lee J."/>
            <person name="Lipzen A."/>
            <person name="Pangilinan J."/>
            <person name="LaButti K."/>
            <person name="Hainaut M."/>
            <person name="Henrissat B."/>
            <person name="Grigoriev I.V."/>
            <person name="Spatafora J.W."/>
            <person name="Aime M.C."/>
        </authorList>
    </citation>
    <scope>NUCLEOTIDE SEQUENCE [LARGE SCALE GENOMIC DNA]</scope>
    <source>
        <strain evidence="7 8">MCA 5214</strain>
    </source>
</reference>
<dbReference type="EMBL" id="KZ819664">
    <property type="protein sequence ID" value="PWN28803.1"/>
    <property type="molecule type" value="Genomic_DNA"/>
</dbReference>
<feature type="region of interest" description="Disordered" evidence="5">
    <location>
        <begin position="206"/>
        <end position="275"/>
    </location>
</feature>
<dbReference type="Gene3D" id="1.10.20.10">
    <property type="entry name" value="Histone, subunit A"/>
    <property type="match status" value="1"/>
</dbReference>
<dbReference type="InterPro" id="IPR009072">
    <property type="entry name" value="Histone-fold"/>
</dbReference>